<feature type="transmembrane region" description="Helical" evidence="1">
    <location>
        <begin position="119"/>
        <end position="138"/>
    </location>
</feature>
<feature type="transmembrane region" description="Helical" evidence="1">
    <location>
        <begin position="6"/>
        <end position="39"/>
    </location>
</feature>
<feature type="transmembrane region" description="Helical" evidence="1">
    <location>
        <begin position="68"/>
        <end position="85"/>
    </location>
</feature>
<accession>A0A1B9R0K0</accession>
<proteinExistence type="predicted"/>
<comment type="caution">
    <text evidence="2">The sequence shown here is derived from an EMBL/GenBank/DDBJ whole genome shotgun (WGS) entry which is preliminary data.</text>
</comment>
<feature type="transmembrane region" description="Helical" evidence="1">
    <location>
        <begin position="158"/>
        <end position="184"/>
    </location>
</feature>
<feature type="transmembrane region" description="Helical" evidence="1">
    <location>
        <begin position="215"/>
        <end position="237"/>
    </location>
</feature>
<keyword evidence="1" id="KW-1133">Transmembrane helix</keyword>
<protein>
    <recommendedName>
        <fullName evidence="4">Integral membrane protein</fullName>
    </recommendedName>
</protein>
<dbReference type="AlphaFoldDB" id="A0A1B9R0K0"/>
<feature type="transmembrane region" description="Helical" evidence="1">
    <location>
        <begin position="191"/>
        <end position="209"/>
    </location>
</feature>
<organism evidence="2 3">
    <name type="scientific">Vibrio genomosp. F10</name>
    <dbReference type="NCBI Taxonomy" id="723171"/>
    <lineage>
        <taxon>Bacteria</taxon>
        <taxon>Pseudomonadati</taxon>
        <taxon>Pseudomonadota</taxon>
        <taxon>Gammaproteobacteria</taxon>
        <taxon>Vibrionales</taxon>
        <taxon>Vibrionaceae</taxon>
        <taxon>Vibrio</taxon>
    </lineage>
</organism>
<evidence type="ECO:0000313" key="2">
    <source>
        <dbReference type="EMBL" id="OCH77471.1"/>
    </source>
</evidence>
<evidence type="ECO:0008006" key="4">
    <source>
        <dbReference type="Google" id="ProtNLM"/>
    </source>
</evidence>
<keyword evidence="3" id="KW-1185">Reference proteome</keyword>
<keyword evidence="1" id="KW-0472">Membrane</keyword>
<name>A0A1B9R0K0_9VIBR</name>
<sequence>MLFPTLSFIAASVLVIIGAQVVSLSGSHVAILALIIPALWVLPQRGIAGLLLLTALTLYGLTLPYQSIALSVSSWVIFPLMMVAFSRRSGTISKVTSLLILVSLQTGLMSTQMSNELDGNAAMTVIQTFAVMLAWFATKHSKMSQQFPWWSLGIFAPLWVAQLSYAIALTFCFSIAIAVIGHLFAIKKYQWGTLLGWALPTVAFSALMLTPTANVPNSVFVVWLCLLGTAWSTDYVLRVIESKKQKQ</sequence>
<reference evidence="3" key="1">
    <citation type="submission" date="2016-06" db="EMBL/GenBank/DDBJ databases">
        <authorList>
            <person name="Hehemann J.-H."/>
            <person name="Arevalo P."/>
            <person name="Datta M.S."/>
            <person name="Polz M.F."/>
        </authorList>
    </citation>
    <scope>NUCLEOTIDE SEQUENCE [LARGE SCALE GENOMIC DNA]</scope>
    <source>
        <strain evidence="3">9CSC122</strain>
    </source>
</reference>
<dbReference type="Proteomes" id="UP000093173">
    <property type="component" value="Unassembled WGS sequence"/>
</dbReference>
<evidence type="ECO:0000256" key="1">
    <source>
        <dbReference type="SAM" id="Phobius"/>
    </source>
</evidence>
<dbReference type="EMBL" id="MAJZ01000370">
    <property type="protein sequence ID" value="OCH77471.1"/>
    <property type="molecule type" value="Genomic_DNA"/>
</dbReference>
<evidence type="ECO:0000313" key="3">
    <source>
        <dbReference type="Proteomes" id="UP000093173"/>
    </source>
</evidence>
<keyword evidence="1" id="KW-0812">Transmembrane</keyword>
<gene>
    <name evidence="2" type="ORF">A6E14_01200</name>
</gene>